<evidence type="ECO:0000313" key="1">
    <source>
        <dbReference type="EMBL" id="AJD47640.1"/>
    </source>
</evidence>
<protein>
    <submittedName>
        <fullName evidence="1">YD repeat-containing protein</fullName>
    </submittedName>
</protein>
<dbReference type="Gene3D" id="2.180.10.10">
    <property type="entry name" value="RHS repeat-associated core"/>
    <property type="match status" value="2"/>
</dbReference>
<sequence>MTSDDGVTLYRHFGISGGQSGAVWKIGLLDSVEYTPVSGVPSTERYYWEGQQVSQETYKRNRGTGLYIHFDDRYRIPYLTEKQIERESRTYITQYSDFLAQGWHPAPQLYQTITRTGPSGTREEGVRFFYDLDKWIVGIIRQWNYGQKIAFLYNMDANGNVIEAFEDGRWAYYARTPEGEISSEQIGNNAPFNYSNYEYGKAGDISFPDGGFIEREMDSYGRVISEENANGITSWSYDVIGRLEGIFPAASAPIALSWSANSVEITRQGYENTKHFDGFGRVYQEQISGTGSPSISIARSYDHEDRVTEESVNGSEFGYIYDGYSRLLRIEHDDGDKLFSYGPGSKTVEDEMGNLAIYSYATYSSPDEGELESIQVDDLDEIVIERNSAGEVVRVSQADIQRLYAYYNYNQLASIHDPETGEVVYGYDTAGNISVEFFTPDLGGQSGLNIQYQYDAMNRKTGMYATAYIQEPLDDLQDTIVRNRWSEDYTYDTVGNMLMSERNRNEEIYEYIPSLEGYYLTDIVDHPVTWQMSYDAEGRLLSESLHVDANQFALAYAYSPDGHLSSTTYPSGEVVLHNPNSYGWPLSAGSYATVSGYHVNGMPSTLQFGNGDIYSSSVDGYHRLAGFRVDAGSTVLMNHTLAYNPAGNLISSADLNNPSDTVSLSYDSANQLVSASGFWGAKTIDYDGLGNVLSVNNGASSTLYQYDIDNRLTAVSGAVTRNYSYPDYYFGAVGSNGVHDLKRDINNQLYKYQPAGFYSGWTIMEYDARGRVAKTFTDSGGLEYSMYGANGKLMFQWDGQDDYKEYIYLGQRLVAERAVAQ</sequence>
<dbReference type="STRING" id="391936.S7S_06120"/>
<proteinExistence type="predicted"/>
<dbReference type="Proteomes" id="UP000006764">
    <property type="component" value="Chromosome"/>
</dbReference>
<dbReference type="KEGG" id="apac:S7S_06120"/>
<dbReference type="EMBL" id="CP004387">
    <property type="protein sequence ID" value="AJD47640.1"/>
    <property type="molecule type" value="Genomic_DNA"/>
</dbReference>
<keyword evidence="2" id="KW-1185">Reference proteome</keyword>
<reference evidence="1 2" key="1">
    <citation type="journal article" date="2012" name="J. Bacteriol.">
        <title>Genome sequence of an alkane-degrading bacterium, Alcanivorax pacificus type strain W11-5, isolated from deep sea sediment.</title>
        <authorList>
            <person name="Lai Q."/>
            <person name="Shao Z."/>
        </authorList>
    </citation>
    <scope>NUCLEOTIDE SEQUENCE [LARGE SCALE GENOMIC DNA]</scope>
    <source>
        <strain evidence="1 2">W11-5</strain>
    </source>
</reference>
<dbReference type="AlphaFoldDB" id="A0A0B4XLS0"/>
<name>A0A0B4XLS0_9GAMM</name>
<evidence type="ECO:0000313" key="2">
    <source>
        <dbReference type="Proteomes" id="UP000006764"/>
    </source>
</evidence>
<gene>
    <name evidence="1" type="ORF">S7S_06120</name>
</gene>
<accession>A0A0B4XLS0</accession>
<organism evidence="1 2">
    <name type="scientific">Isoalcanivorax pacificus W11-5</name>
    <dbReference type="NCBI Taxonomy" id="391936"/>
    <lineage>
        <taxon>Bacteria</taxon>
        <taxon>Pseudomonadati</taxon>
        <taxon>Pseudomonadota</taxon>
        <taxon>Gammaproteobacteria</taxon>
        <taxon>Oceanospirillales</taxon>
        <taxon>Alcanivoracaceae</taxon>
        <taxon>Isoalcanivorax</taxon>
    </lineage>
</organism>
<dbReference type="HOGENOM" id="CLU_375905_0_0_6"/>